<dbReference type="EMBL" id="JAUEDM010000009">
    <property type="protein sequence ID" value="KAK3312162.1"/>
    <property type="molecule type" value="Genomic_DNA"/>
</dbReference>
<dbReference type="Pfam" id="PF00656">
    <property type="entry name" value="Peptidase_C14"/>
    <property type="match status" value="1"/>
</dbReference>
<reference evidence="2" key="2">
    <citation type="submission" date="2023-06" db="EMBL/GenBank/DDBJ databases">
        <authorList>
            <consortium name="Lawrence Berkeley National Laboratory"/>
            <person name="Haridas S."/>
            <person name="Hensen N."/>
            <person name="Bonometti L."/>
            <person name="Westerberg I."/>
            <person name="Brannstrom I.O."/>
            <person name="Guillou S."/>
            <person name="Cros-Aarteil S."/>
            <person name="Calhoun S."/>
            <person name="Kuo A."/>
            <person name="Mondo S."/>
            <person name="Pangilinan J."/>
            <person name="Riley R."/>
            <person name="Labutti K."/>
            <person name="Andreopoulos B."/>
            <person name="Lipzen A."/>
            <person name="Chen C."/>
            <person name="Yanf M."/>
            <person name="Daum C."/>
            <person name="Ng V."/>
            <person name="Clum A."/>
            <person name="Steindorff A."/>
            <person name="Ohm R."/>
            <person name="Martin F."/>
            <person name="Silar P."/>
            <person name="Natvig D."/>
            <person name="Lalanne C."/>
            <person name="Gautier V."/>
            <person name="Ament-Velasquez S.L."/>
            <person name="Kruys A."/>
            <person name="Hutchinson M.I."/>
            <person name="Powell A.J."/>
            <person name="Barry K."/>
            <person name="Miller A.N."/>
            <person name="Grigoriev I.V."/>
            <person name="Debuchy R."/>
            <person name="Gladieux P."/>
            <person name="Thoren M.H."/>
            <person name="Johannesson H."/>
        </authorList>
    </citation>
    <scope>NUCLEOTIDE SEQUENCE</scope>
    <source>
        <strain evidence="2">CBS 118394</strain>
    </source>
</reference>
<evidence type="ECO:0000313" key="2">
    <source>
        <dbReference type="EMBL" id="KAK3312162.1"/>
    </source>
</evidence>
<comment type="caution">
    <text evidence="2">The sequence shown here is derived from an EMBL/GenBank/DDBJ whole genome shotgun (WGS) entry which is preliminary data.</text>
</comment>
<dbReference type="GO" id="GO:0006508">
    <property type="term" value="P:proteolysis"/>
    <property type="evidence" value="ECO:0007669"/>
    <property type="project" value="InterPro"/>
</dbReference>
<accession>A0AAE0HT72</accession>
<dbReference type="AlphaFoldDB" id="A0AAE0HT72"/>
<protein>
    <recommendedName>
        <fullName evidence="1">Peptidase C14 caspase domain-containing protein</fullName>
    </recommendedName>
</protein>
<dbReference type="Gene3D" id="3.40.50.1460">
    <property type="match status" value="1"/>
</dbReference>
<proteinExistence type="predicted"/>
<keyword evidence="3" id="KW-1185">Reference proteome</keyword>
<evidence type="ECO:0000313" key="3">
    <source>
        <dbReference type="Proteomes" id="UP001283341"/>
    </source>
</evidence>
<dbReference type="InterPro" id="IPR011600">
    <property type="entry name" value="Pept_C14_caspase"/>
</dbReference>
<organism evidence="2 3">
    <name type="scientific">Apodospora peruviana</name>
    <dbReference type="NCBI Taxonomy" id="516989"/>
    <lineage>
        <taxon>Eukaryota</taxon>
        <taxon>Fungi</taxon>
        <taxon>Dikarya</taxon>
        <taxon>Ascomycota</taxon>
        <taxon>Pezizomycotina</taxon>
        <taxon>Sordariomycetes</taxon>
        <taxon>Sordariomycetidae</taxon>
        <taxon>Sordariales</taxon>
        <taxon>Lasiosphaeriaceae</taxon>
        <taxon>Apodospora</taxon>
    </lineage>
</organism>
<feature type="domain" description="Peptidase C14 caspase" evidence="1">
    <location>
        <begin position="51"/>
        <end position="233"/>
    </location>
</feature>
<dbReference type="Proteomes" id="UP001283341">
    <property type="component" value="Unassembled WGS sequence"/>
</dbReference>
<evidence type="ECO:0000259" key="1">
    <source>
        <dbReference type="Pfam" id="PF00656"/>
    </source>
</evidence>
<dbReference type="GO" id="GO:0004197">
    <property type="term" value="F:cysteine-type endopeptidase activity"/>
    <property type="evidence" value="ECO:0007669"/>
    <property type="project" value="InterPro"/>
</dbReference>
<gene>
    <name evidence="2" type="ORF">B0H66DRAFT_570165</name>
</gene>
<reference evidence="2" key="1">
    <citation type="journal article" date="2023" name="Mol. Phylogenet. Evol.">
        <title>Genome-scale phylogeny and comparative genomics of the fungal order Sordariales.</title>
        <authorList>
            <person name="Hensen N."/>
            <person name="Bonometti L."/>
            <person name="Westerberg I."/>
            <person name="Brannstrom I.O."/>
            <person name="Guillou S."/>
            <person name="Cros-Aarteil S."/>
            <person name="Calhoun S."/>
            <person name="Haridas S."/>
            <person name="Kuo A."/>
            <person name="Mondo S."/>
            <person name="Pangilinan J."/>
            <person name="Riley R."/>
            <person name="LaButti K."/>
            <person name="Andreopoulos B."/>
            <person name="Lipzen A."/>
            <person name="Chen C."/>
            <person name="Yan M."/>
            <person name="Daum C."/>
            <person name="Ng V."/>
            <person name="Clum A."/>
            <person name="Steindorff A."/>
            <person name="Ohm R.A."/>
            <person name="Martin F."/>
            <person name="Silar P."/>
            <person name="Natvig D.O."/>
            <person name="Lalanne C."/>
            <person name="Gautier V."/>
            <person name="Ament-Velasquez S.L."/>
            <person name="Kruys A."/>
            <person name="Hutchinson M.I."/>
            <person name="Powell A.J."/>
            <person name="Barry K."/>
            <person name="Miller A.N."/>
            <person name="Grigoriev I.V."/>
            <person name="Debuchy R."/>
            <person name="Gladieux P."/>
            <person name="Hiltunen Thoren M."/>
            <person name="Johannesson H."/>
        </authorList>
    </citation>
    <scope>NUCLEOTIDE SEQUENCE</scope>
    <source>
        <strain evidence="2">CBS 118394</strain>
    </source>
</reference>
<sequence>MASTSQRHDQMAQYPNAALLSVKWNHCHRLVDPDNNDNTERLNDFEAAVTEDVNSLKGCLRTHFNIRNTHDFVVKRERNMVRKKKPYRADPVIGAITTAAGTLEEDDLFIFFYSGFGERAPGAGAELNFANGKRGRYFGCDPIFAALKALPCDVLVILDCCNAVNLATNPIRSAGEMQNKKMIIIGASLETDETTGMAGRTMTKRLVDVLNESRGRELLSTRDIAARVNQKTAQLKAQTGDEAIQDVVVNAGVANSGDIVLNRLR</sequence>
<name>A0AAE0HT72_9PEZI</name>